<dbReference type="SUPFAM" id="SSF46785">
    <property type="entry name" value="Winged helix' DNA-binding domain"/>
    <property type="match status" value="1"/>
</dbReference>
<evidence type="ECO:0000259" key="1">
    <source>
        <dbReference type="PROSITE" id="PS50995"/>
    </source>
</evidence>
<dbReference type="InterPro" id="IPR036388">
    <property type="entry name" value="WH-like_DNA-bd_sf"/>
</dbReference>
<dbReference type="PANTHER" id="PTHR33164">
    <property type="entry name" value="TRANSCRIPTIONAL REGULATOR, MARR FAMILY"/>
    <property type="match status" value="1"/>
</dbReference>
<dbReference type="InterPro" id="IPR039422">
    <property type="entry name" value="MarR/SlyA-like"/>
</dbReference>
<protein>
    <submittedName>
        <fullName evidence="2">MarR family transcriptional regulator</fullName>
    </submittedName>
</protein>
<dbReference type="GO" id="GO:0006950">
    <property type="term" value="P:response to stress"/>
    <property type="evidence" value="ECO:0007669"/>
    <property type="project" value="TreeGrafter"/>
</dbReference>
<proteinExistence type="predicted"/>
<dbReference type="Pfam" id="PF01047">
    <property type="entry name" value="MarR"/>
    <property type="match status" value="1"/>
</dbReference>
<reference evidence="2 3" key="1">
    <citation type="journal article" date="2013" name="Stand. Genomic Sci.">
        <title>Genomic Encyclopedia of Type Strains, Phase I: The one thousand microbial genomes (KMG-I) project.</title>
        <authorList>
            <person name="Kyrpides N.C."/>
            <person name="Woyke T."/>
            <person name="Eisen J.A."/>
            <person name="Garrity G."/>
            <person name="Lilburn T.G."/>
            <person name="Beck B.J."/>
            <person name="Whitman W.B."/>
            <person name="Hugenholtz P."/>
            <person name="Klenk H.P."/>
        </authorList>
    </citation>
    <scope>NUCLEOTIDE SEQUENCE [LARGE SCALE GENOMIC DNA]</scope>
    <source>
        <strain evidence="2 3">DSM 45044</strain>
    </source>
</reference>
<keyword evidence="3" id="KW-1185">Reference proteome</keyword>
<sequence length="184" mass="20577">MASGNDRGDDTDDLVRRWASVVPGIDPRVEGVVDRLLICARYLDRLAATLAAEHDIQFSDYEILARLFWVGEPHRLRPSQLAAGTMTAATTITSRLDRLQRRGLISRVPDPTDRRAMAAELTDEGGELFTRIVERQAEAERRIFGDVSPARLDRLAGLLSETLTVLERHLGPPPRRVRLALSED</sequence>
<dbReference type="OrthoDB" id="3237509at2"/>
<dbReference type="RefSeq" id="WP_158645624.1">
    <property type="nucleotide sequence ID" value="NZ_BAABIJ010000002.1"/>
</dbReference>
<dbReference type="PANTHER" id="PTHR33164:SF104">
    <property type="entry name" value="TRANSCRIPTIONAL REGULATORY PROTEIN"/>
    <property type="match status" value="1"/>
</dbReference>
<dbReference type="Gene3D" id="1.10.10.10">
    <property type="entry name" value="Winged helix-like DNA-binding domain superfamily/Winged helix DNA-binding domain"/>
    <property type="match status" value="1"/>
</dbReference>
<dbReference type="PROSITE" id="PS50995">
    <property type="entry name" value="HTH_MARR_2"/>
    <property type="match status" value="1"/>
</dbReference>
<dbReference type="AlphaFoldDB" id="A0A562V3N5"/>
<dbReference type="Proteomes" id="UP000321617">
    <property type="component" value="Unassembled WGS sequence"/>
</dbReference>
<dbReference type="EMBL" id="VLLL01000006">
    <property type="protein sequence ID" value="TWJ12473.1"/>
    <property type="molecule type" value="Genomic_DNA"/>
</dbReference>
<dbReference type="InterPro" id="IPR036390">
    <property type="entry name" value="WH_DNA-bd_sf"/>
</dbReference>
<feature type="domain" description="HTH marR-type" evidence="1">
    <location>
        <begin position="29"/>
        <end position="164"/>
    </location>
</feature>
<dbReference type="InterPro" id="IPR000835">
    <property type="entry name" value="HTH_MarR-typ"/>
</dbReference>
<accession>A0A562V3N5</accession>
<organism evidence="2 3">
    <name type="scientific">Stackebrandtia albiflava</name>
    <dbReference type="NCBI Taxonomy" id="406432"/>
    <lineage>
        <taxon>Bacteria</taxon>
        <taxon>Bacillati</taxon>
        <taxon>Actinomycetota</taxon>
        <taxon>Actinomycetes</taxon>
        <taxon>Glycomycetales</taxon>
        <taxon>Glycomycetaceae</taxon>
        <taxon>Stackebrandtia</taxon>
    </lineage>
</organism>
<gene>
    <name evidence="2" type="ORF">LX16_3231</name>
</gene>
<dbReference type="GO" id="GO:0003700">
    <property type="term" value="F:DNA-binding transcription factor activity"/>
    <property type="evidence" value="ECO:0007669"/>
    <property type="project" value="InterPro"/>
</dbReference>
<evidence type="ECO:0000313" key="2">
    <source>
        <dbReference type="EMBL" id="TWJ12473.1"/>
    </source>
</evidence>
<name>A0A562V3N5_9ACTN</name>
<dbReference type="PRINTS" id="PR00598">
    <property type="entry name" value="HTHMARR"/>
</dbReference>
<evidence type="ECO:0000313" key="3">
    <source>
        <dbReference type="Proteomes" id="UP000321617"/>
    </source>
</evidence>
<dbReference type="SMART" id="SM00347">
    <property type="entry name" value="HTH_MARR"/>
    <property type="match status" value="1"/>
</dbReference>
<comment type="caution">
    <text evidence="2">The sequence shown here is derived from an EMBL/GenBank/DDBJ whole genome shotgun (WGS) entry which is preliminary data.</text>
</comment>